<dbReference type="GO" id="GO:0008270">
    <property type="term" value="F:zinc ion binding"/>
    <property type="evidence" value="ECO:0007669"/>
    <property type="project" value="UniProtKB-KW"/>
</dbReference>
<organism evidence="6 7">
    <name type="scientific">Vitis vinifera</name>
    <name type="common">Grape</name>
    <dbReference type="NCBI Taxonomy" id="29760"/>
    <lineage>
        <taxon>Eukaryota</taxon>
        <taxon>Viridiplantae</taxon>
        <taxon>Streptophyta</taxon>
        <taxon>Embryophyta</taxon>
        <taxon>Tracheophyta</taxon>
        <taxon>Spermatophyta</taxon>
        <taxon>Magnoliopsida</taxon>
        <taxon>eudicotyledons</taxon>
        <taxon>Gunneridae</taxon>
        <taxon>Pentapetalae</taxon>
        <taxon>rosids</taxon>
        <taxon>Vitales</taxon>
        <taxon>Vitaceae</taxon>
        <taxon>Viteae</taxon>
        <taxon>Vitis</taxon>
    </lineage>
</organism>
<keyword evidence="5" id="KW-0804">Transcription</keyword>
<accession>A0A438DBN0</accession>
<dbReference type="AlphaFoldDB" id="A0A438DBN0"/>
<keyword evidence="1" id="KW-0479">Metal-binding</keyword>
<gene>
    <name evidence="6" type="ORF">CK203_096667</name>
</gene>
<evidence type="ECO:0000313" key="7">
    <source>
        <dbReference type="Proteomes" id="UP000288805"/>
    </source>
</evidence>
<keyword evidence="2" id="KW-0863">Zinc-finger</keyword>
<evidence type="ECO:0000256" key="2">
    <source>
        <dbReference type="ARBA" id="ARBA00022771"/>
    </source>
</evidence>
<reference evidence="6 7" key="1">
    <citation type="journal article" date="2018" name="PLoS Genet.">
        <title>Population sequencing reveals clonal diversity and ancestral inbreeding in the grapevine cultivar Chardonnay.</title>
        <authorList>
            <person name="Roach M.J."/>
            <person name="Johnson D.L."/>
            <person name="Bohlmann J."/>
            <person name="van Vuuren H.J."/>
            <person name="Jones S.J."/>
            <person name="Pretorius I.S."/>
            <person name="Schmidt S.A."/>
            <person name="Borneman A.R."/>
        </authorList>
    </citation>
    <scope>NUCLEOTIDE SEQUENCE [LARGE SCALE GENOMIC DNA]</scope>
    <source>
        <strain evidence="7">cv. Chardonnay</strain>
        <tissue evidence="6">Leaf</tissue>
    </source>
</reference>
<dbReference type="Proteomes" id="UP000288805">
    <property type="component" value="Unassembled WGS sequence"/>
</dbReference>
<name>A0A438DBN0_VITVI</name>
<keyword evidence="4" id="KW-0805">Transcription regulation</keyword>
<evidence type="ECO:0000256" key="1">
    <source>
        <dbReference type="ARBA" id="ARBA00022723"/>
    </source>
</evidence>
<protein>
    <submittedName>
        <fullName evidence="6">Uncharacterized protein</fullName>
    </submittedName>
</protein>
<dbReference type="GO" id="GO:0034244">
    <property type="term" value="P:negative regulation of transcription elongation by RNA polymerase II"/>
    <property type="evidence" value="ECO:0007669"/>
    <property type="project" value="InterPro"/>
</dbReference>
<dbReference type="EMBL" id="QGNW01001703">
    <property type="protein sequence ID" value="RVW32863.1"/>
    <property type="molecule type" value="Genomic_DNA"/>
</dbReference>
<comment type="caution">
    <text evidence="6">The sequence shown here is derived from an EMBL/GenBank/DDBJ whole genome shotgun (WGS) entry which is preliminary data.</text>
</comment>
<evidence type="ECO:0000256" key="5">
    <source>
        <dbReference type="ARBA" id="ARBA00023163"/>
    </source>
</evidence>
<evidence type="ECO:0000256" key="4">
    <source>
        <dbReference type="ARBA" id="ARBA00023015"/>
    </source>
</evidence>
<dbReference type="PANTHER" id="PTHR33304:SF36">
    <property type="entry name" value="GB|AAF26970.1-RELATED"/>
    <property type="match status" value="1"/>
</dbReference>
<evidence type="ECO:0000256" key="3">
    <source>
        <dbReference type="ARBA" id="ARBA00022833"/>
    </source>
</evidence>
<proteinExistence type="predicted"/>
<sequence length="171" mass="19257">MSNAWFLQGLRASLNQVNNVHWVPEVGKVCDICGVCGFEDLIATCIKCRTFLSTCISFLIGLADQGKLSLNYCLPITVKEVPSEWTCEECQRGNNIVSPTSREMIHQNTIHSAGYGKVSDNSRRQGWFKRQKTVETAKVKFLSTEEAIMLIQAPEEWVPLPTVIWTRGLIH</sequence>
<dbReference type="GO" id="GO:0140566">
    <property type="term" value="F:histone reader activity"/>
    <property type="evidence" value="ECO:0007669"/>
    <property type="project" value="InterPro"/>
</dbReference>
<dbReference type="InterPro" id="IPR049914">
    <property type="entry name" value="PHD1-3/5-6"/>
</dbReference>
<evidence type="ECO:0000313" key="6">
    <source>
        <dbReference type="EMBL" id="RVW32863.1"/>
    </source>
</evidence>
<dbReference type="PANTHER" id="PTHR33304">
    <property type="match status" value="1"/>
</dbReference>
<keyword evidence="3" id="KW-0862">Zinc</keyword>